<dbReference type="GO" id="GO:0016301">
    <property type="term" value="F:kinase activity"/>
    <property type="evidence" value="ECO:0007669"/>
    <property type="project" value="UniProtKB-KW"/>
</dbReference>
<sequence length="443" mass="50140">MGPMALSMPNNAPQIPVFVVNLDRSPHRLKDMRHEVQRCGLRARRMAATDGRHRVVRRSRARPYLRDLTSFALRWDEARPAIGVAMTAAEERHFVGYVGSWLSHTRAVRQGLEEGSPFVVVLEDDQVLNPDMNSVMEDIISCAGDILDIVILGPLDWRLRSLQYAQPRKIMQLRHPLDKCTTSAEEEYIAKAYGYRPKLQQESSYFLYSIGSRAMTGEDVLSTGCCGVWGYMVSRKGAQKMEASMKFMWESFDDVLQAELQGDNRFTSFLGRHRLWAVWPPLVTSDGKWPSQNSGEELGFVIAAATALVWPPVEPIWAYVVNGWRRLFTQRAGAGGGFELRTEAQHKMYKERRFFDIATEGLTWSWTVLRAAFLFDLAQPSPTVLATMPPEGASCRSNGYIYCKCPFQNSTKNSLEMKSMSGRQRSFVEDALAFFAFQHPVGA</sequence>
<dbReference type="InterPro" id="IPR002654">
    <property type="entry name" value="Glyco_trans_25"/>
</dbReference>
<proteinExistence type="predicted"/>
<evidence type="ECO:0000259" key="1">
    <source>
        <dbReference type="Pfam" id="PF01755"/>
    </source>
</evidence>
<dbReference type="EMBL" id="CAXAMM010016524">
    <property type="protein sequence ID" value="CAK9039000.1"/>
    <property type="molecule type" value="Genomic_DNA"/>
</dbReference>
<comment type="caution">
    <text evidence="2">The sequence shown here is derived from an EMBL/GenBank/DDBJ whole genome shotgun (WGS) entry which is preliminary data.</text>
</comment>
<name>A0ABP0LII5_9DINO</name>
<reference evidence="2 3" key="1">
    <citation type="submission" date="2024-02" db="EMBL/GenBank/DDBJ databases">
        <authorList>
            <person name="Chen Y."/>
            <person name="Shah S."/>
            <person name="Dougan E. K."/>
            <person name="Thang M."/>
            <person name="Chan C."/>
        </authorList>
    </citation>
    <scope>NUCLEOTIDE SEQUENCE [LARGE SCALE GENOMIC DNA]</scope>
</reference>
<keyword evidence="3" id="KW-1185">Reference proteome</keyword>
<organism evidence="2 3">
    <name type="scientific">Durusdinium trenchii</name>
    <dbReference type="NCBI Taxonomy" id="1381693"/>
    <lineage>
        <taxon>Eukaryota</taxon>
        <taxon>Sar</taxon>
        <taxon>Alveolata</taxon>
        <taxon>Dinophyceae</taxon>
        <taxon>Suessiales</taxon>
        <taxon>Symbiodiniaceae</taxon>
        <taxon>Durusdinium</taxon>
    </lineage>
</organism>
<accession>A0ABP0LII5</accession>
<protein>
    <submittedName>
        <fullName evidence="2">Leucine-rich repeat and guanylate kinase domain-containing protein</fullName>
    </submittedName>
</protein>
<evidence type="ECO:0000313" key="3">
    <source>
        <dbReference type="Proteomes" id="UP001642464"/>
    </source>
</evidence>
<gene>
    <name evidence="2" type="ORF">SCF082_LOCUS22864</name>
</gene>
<evidence type="ECO:0000313" key="2">
    <source>
        <dbReference type="EMBL" id="CAK9039000.1"/>
    </source>
</evidence>
<feature type="domain" description="Glycosyl transferase family 25" evidence="1">
    <location>
        <begin position="15"/>
        <end position="254"/>
    </location>
</feature>
<keyword evidence="2" id="KW-0418">Kinase</keyword>
<keyword evidence="2" id="KW-0808">Transferase</keyword>
<dbReference type="Pfam" id="PF01755">
    <property type="entry name" value="Glyco_transf_25"/>
    <property type="match status" value="1"/>
</dbReference>
<dbReference type="Proteomes" id="UP001642464">
    <property type="component" value="Unassembled WGS sequence"/>
</dbReference>
<dbReference type="CDD" id="cd06532">
    <property type="entry name" value="Glyco_transf_25"/>
    <property type="match status" value="1"/>
</dbReference>